<name>A0A810PZS9_9FIRM</name>
<protein>
    <submittedName>
        <fullName evidence="1">Uncharacterized protein</fullName>
    </submittedName>
</protein>
<geneLocation type="plasmid" evidence="1 2">
    <name>pMM35_01</name>
</geneLocation>
<sequence length="60" mass="6376">MKCRYTSALLRARPSEPKAQEALDPAAPEPCSPVRPAPAFTYSGSLGRSANGVLFPSLPF</sequence>
<reference evidence="1" key="1">
    <citation type="submission" date="2020-09" db="EMBL/GenBank/DDBJ databases">
        <title>New species isolated from human feces.</title>
        <authorList>
            <person name="Kitahara M."/>
            <person name="Shigeno Y."/>
            <person name="Shime M."/>
            <person name="Matsumoto Y."/>
            <person name="Nakamura S."/>
            <person name="Motooka D."/>
            <person name="Fukuoka S."/>
            <person name="Nishikawa H."/>
            <person name="Benno Y."/>
        </authorList>
    </citation>
    <scope>NUCLEOTIDE SEQUENCE</scope>
    <source>
        <strain evidence="1">MM35</strain>
        <plasmid evidence="1">pMM35_01</plasmid>
    </source>
</reference>
<proteinExistence type="predicted"/>
<evidence type="ECO:0000313" key="2">
    <source>
        <dbReference type="Proteomes" id="UP000681343"/>
    </source>
</evidence>
<accession>A0A810PZS9</accession>
<organism evidence="1 2">
    <name type="scientific">Vescimonas fastidiosa</name>
    <dbReference type="NCBI Taxonomy" id="2714353"/>
    <lineage>
        <taxon>Bacteria</taxon>
        <taxon>Bacillati</taxon>
        <taxon>Bacillota</taxon>
        <taxon>Clostridia</taxon>
        <taxon>Eubacteriales</taxon>
        <taxon>Oscillospiraceae</taxon>
        <taxon>Vescimonas</taxon>
    </lineage>
</organism>
<dbReference type="EMBL" id="AP023416">
    <property type="protein sequence ID" value="BCK79532.1"/>
    <property type="molecule type" value="Genomic_DNA"/>
</dbReference>
<keyword evidence="1" id="KW-0614">Plasmid</keyword>
<dbReference type="KEGG" id="vfa:MM35RIKEN_17240"/>
<gene>
    <name evidence="1" type="ORF">MM35RIKEN_17240</name>
</gene>
<keyword evidence="2" id="KW-1185">Reference proteome</keyword>
<evidence type="ECO:0000313" key="1">
    <source>
        <dbReference type="EMBL" id="BCK79532.1"/>
    </source>
</evidence>
<dbReference type="Proteomes" id="UP000681343">
    <property type="component" value="Plasmid pMM35_01"/>
</dbReference>
<dbReference type="AlphaFoldDB" id="A0A810PZS9"/>